<dbReference type="NCBIfam" id="NF045579">
    <property type="entry name" value="rhamnoside_JR"/>
    <property type="match status" value="1"/>
</dbReference>
<dbReference type="SUPFAM" id="SSF49785">
    <property type="entry name" value="Galactose-binding domain-like"/>
    <property type="match status" value="1"/>
</dbReference>
<sequence>MKKILFLLLLIYSNVQAAGPKDPALFSSAKPWAYWWWPGSAVSEKGITHNLEAFSKAGFGGLHIIPIYGAKGYEKQFLNYLSPEWNAKLAFVLREAKRLHLGIDLTLGTGWPYGGPQIGVSEAAKSYKIQTISLSEGENMPSISPSLDKFPNSQLVSITSYQGNHFQEDLWPIFQQGKLANWKAKSSNTVIYLFYQTLTQQKVKRAAPGGEGWVMDHFSQEAWDAYKQPFAAVLKKSHAPLRAIYTDSYEVYGANFSPRLFDEFKRINGYDLRHYLPALAEAKAEGEFQNQVWADYHRTLADMLLNQFTKPWSKWIKNQGFLSRDQAHGSPGNLMDLYASVDIPETEFFGSKPYTIPGYRIDPDYDSVRFGIPDLRNIKLASSAADIMGKKLVSCETATWLGNHFKVSLAQVKPIIDEVFVGGVNHVFYHGATYSPPEVAWPGWLFYASTNFNPQSHFWGALPELNKYIETCQSMLQKYPTDSDLLLYFPMEDIWHQRNTPGKTHALDLHANSRDWMIQTPFGKWSNALQNRGFQVDYVSDYLLTTLQVVAPKKWKAPSGNIYKMLLIPPSTHLSLETMELLANWVKQGMPVYFLEHIPSVASTWNYSDEQKERWNKARESFLLRVLSDPADVLTRHVVSKETMAEQGLSFIRKRTENGFAYFVTNLSNQFAEGNISLAKFSASIEILNPLTLEVKKIKLPKSKLLPLALAPGESRIIRVANTFKGGEIPALIEKSEVAIKPMGKIQVDFVHGAPTLPPSQQMDDLNYWTKESSTHQFSGSAKYTFDFALNADELKSAKVLHFDQVRDWVKVKLNGKDLGIVWSIPFQLKIPAGILKEENHIELEVTNVSANRIRQLDKEGGKWKNFYEINFVDIRYNPFDASNWPITDSGLQGKLYLSNR</sequence>
<protein>
    <recommendedName>
        <fullName evidence="4">Glycoside hydrolase</fullName>
    </recommendedName>
</protein>
<dbReference type="PANTHER" id="PTHR36848">
    <property type="entry name" value="DNA-BINDING PROTEIN (PUTATIVE SECRETED PROTEIN)-RELATED"/>
    <property type="match status" value="1"/>
</dbReference>
<dbReference type="PANTHER" id="PTHR36848:SF2">
    <property type="entry name" value="SECRETED PROTEIN"/>
    <property type="match status" value="1"/>
</dbReference>
<dbReference type="OrthoDB" id="9761519at2"/>
<dbReference type="AlphaFoldDB" id="A0A2S2DX83"/>
<gene>
    <name evidence="2" type="ORF">HME7025_02176</name>
</gene>
<organism evidence="2 3">
    <name type="scientific">Aquirufa nivalisilvae</name>
    <dbReference type="NCBI Taxonomy" id="2516557"/>
    <lineage>
        <taxon>Bacteria</taxon>
        <taxon>Pseudomonadati</taxon>
        <taxon>Bacteroidota</taxon>
        <taxon>Cytophagia</taxon>
        <taxon>Cytophagales</taxon>
        <taxon>Flectobacillaceae</taxon>
        <taxon>Aquirufa</taxon>
    </lineage>
</organism>
<keyword evidence="3" id="KW-1185">Reference proteome</keyword>
<name>A0A2S2DX83_9BACT</name>
<feature type="signal peptide" evidence="1">
    <location>
        <begin position="1"/>
        <end position="17"/>
    </location>
</feature>
<dbReference type="Pfam" id="PF17132">
    <property type="entry name" value="Glyco_hydro_106"/>
    <property type="match status" value="2"/>
</dbReference>
<keyword evidence="1" id="KW-0732">Signal</keyword>
<dbReference type="InterPro" id="IPR053161">
    <property type="entry name" value="Ulvan_degrading_GH"/>
</dbReference>
<accession>A0A2S2DX83</accession>
<dbReference type="RefSeq" id="WP_109323940.1">
    <property type="nucleotide sequence ID" value="NZ_CP029346.1"/>
</dbReference>
<evidence type="ECO:0000256" key="1">
    <source>
        <dbReference type="SAM" id="SignalP"/>
    </source>
</evidence>
<proteinExistence type="predicted"/>
<dbReference type="Gene3D" id="2.60.120.260">
    <property type="entry name" value="Galactose-binding domain-like"/>
    <property type="match status" value="1"/>
</dbReference>
<evidence type="ECO:0000313" key="3">
    <source>
        <dbReference type="Proteomes" id="UP000245468"/>
    </source>
</evidence>
<reference evidence="3" key="1">
    <citation type="submission" date="2018-05" db="EMBL/GenBank/DDBJ databases">
        <title>Pseudarcicella sp. HME7025 Genome sequencing and assembly.</title>
        <authorList>
            <person name="Kim H."/>
            <person name="Kang H."/>
            <person name="Joh K."/>
        </authorList>
    </citation>
    <scope>NUCLEOTIDE SEQUENCE [LARGE SCALE GENOMIC DNA]</scope>
    <source>
        <strain evidence="3">HME7025</strain>
    </source>
</reference>
<dbReference type="Proteomes" id="UP000245468">
    <property type="component" value="Chromosome"/>
</dbReference>
<evidence type="ECO:0008006" key="4">
    <source>
        <dbReference type="Google" id="ProtNLM"/>
    </source>
</evidence>
<evidence type="ECO:0000313" key="2">
    <source>
        <dbReference type="EMBL" id="AWL10024.1"/>
    </source>
</evidence>
<dbReference type="InterPro" id="IPR008979">
    <property type="entry name" value="Galactose-bd-like_sf"/>
</dbReference>
<feature type="chain" id="PRO_5015441458" description="Glycoside hydrolase" evidence="1">
    <location>
        <begin position="18"/>
        <end position="901"/>
    </location>
</feature>
<dbReference type="KEGG" id="psez:HME7025_02176"/>
<dbReference type="EMBL" id="CP029346">
    <property type="protein sequence ID" value="AWL10024.1"/>
    <property type="molecule type" value="Genomic_DNA"/>
</dbReference>